<organism evidence="2 3">
    <name type="scientific">Ktedonobacter robiniae</name>
    <dbReference type="NCBI Taxonomy" id="2778365"/>
    <lineage>
        <taxon>Bacteria</taxon>
        <taxon>Bacillati</taxon>
        <taxon>Chloroflexota</taxon>
        <taxon>Ktedonobacteria</taxon>
        <taxon>Ktedonobacterales</taxon>
        <taxon>Ktedonobacteraceae</taxon>
        <taxon>Ktedonobacter</taxon>
    </lineage>
</organism>
<accession>A0ABQ3UWH3</accession>
<name>A0ABQ3UWH3_9CHLR</name>
<feature type="transmembrane region" description="Helical" evidence="1">
    <location>
        <begin position="7"/>
        <end position="24"/>
    </location>
</feature>
<keyword evidence="1" id="KW-0812">Transmembrane</keyword>
<keyword evidence="1" id="KW-0472">Membrane</keyword>
<feature type="transmembrane region" description="Helical" evidence="1">
    <location>
        <begin position="30"/>
        <end position="47"/>
    </location>
</feature>
<keyword evidence="3" id="KW-1185">Reference proteome</keyword>
<sequence length="95" mass="11189">MLRRGIIVYGLLYLIGAAVLLFIVHVTLWLVLYLAVNGFILICAMLLERKRYRTRVDRTQGHWQPTGERFIDPTSKRLMEVFYNPATGERDYRET</sequence>
<dbReference type="RefSeq" id="WP_201373467.1">
    <property type="nucleotide sequence ID" value="NZ_BNJG01000002.1"/>
</dbReference>
<dbReference type="Proteomes" id="UP000654345">
    <property type="component" value="Unassembled WGS sequence"/>
</dbReference>
<evidence type="ECO:0000256" key="1">
    <source>
        <dbReference type="SAM" id="Phobius"/>
    </source>
</evidence>
<keyword evidence="1" id="KW-1133">Transmembrane helix</keyword>
<evidence type="ECO:0000313" key="2">
    <source>
        <dbReference type="EMBL" id="GHO57022.1"/>
    </source>
</evidence>
<protein>
    <submittedName>
        <fullName evidence="2">Uncharacterized protein</fullName>
    </submittedName>
</protein>
<dbReference type="EMBL" id="BNJG01000002">
    <property type="protein sequence ID" value="GHO57022.1"/>
    <property type="molecule type" value="Genomic_DNA"/>
</dbReference>
<reference evidence="2 3" key="1">
    <citation type="journal article" date="2021" name="Int. J. Syst. Evol. Microbiol.">
        <title>Reticulibacter mediterranei gen. nov., sp. nov., within the new family Reticulibacteraceae fam. nov., and Ktedonospora formicarum gen. nov., sp. nov., Ktedonobacter robiniae sp. nov., Dictyobacter formicarum sp. nov. and Dictyobacter arantiisoli sp. nov., belonging to the class Ktedonobacteria.</title>
        <authorList>
            <person name="Yabe S."/>
            <person name="Zheng Y."/>
            <person name="Wang C.M."/>
            <person name="Sakai Y."/>
            <person name="Abe K."/>
            <person name="Yokota A."/>
            <person name="Donadio S."/>
            <person name="Cavaletti L."/>
            <person name="Monciardini P."/>
        </authorList>
    </citation>
    <scope>NUCLEOTIDE SEQUENCE [LARGE SCALE GENOMIC DNA]</scope>
    <source>
        <strain evidence="2 3">SOSP1-30</strain>
    </source>
</reference>
<evidence type="ECO:0000313" key="3">
    <source>
        <dbReference type="Proteomes" id="UP000654345"/>
    </source>
</evidence>
<gene>
    <name evidence="2" type="ORF">KSB_54970</name>
</gene>
<proteinExistence type="predicted"/>
<comment type="caution">
    <text evidence="2">The sequence shown here is derived from an EMBL/GenBank/DDBJ whole genome shotgun (WGS) entry which is preliminary data.</text>
</comment>